<gene>
    <name evidence="1" type="ORF">RAN89_13790</name>
</gene>
<accession>A0ABZ0AWE7</accession>
<dbReference type="EMBL" id="CP132507">
    <property type="protein sequence ID" value="WNO03975.1"/>
    <property type="molecule type" value="Genomic_DNA"/>
</dbReference>
<dbReference type="RefSeq" id="WP_313866846.1">
    <property type="nucleotide sequence ID" value="NZ_CP132507.1"/>
</dbReference>
<sequence length="161" mass="17958">MLAGEVHRHQVQIDALVAEVAKYSKKMTALDAAIAIADSRVNAAALGRIKAHRSDYGGRGGLTKFILAEVRAAGSVGLSTENVARLAAKRFDVLRFGTIDRKLYRDTVRTRLRWLQEQGDIESALAIWEGKKVRVWRKRESFDSFSELLNQRIAIEGARHG</sequence>
<dbReference type="Proteomes" id="UP001302257">
    <property type="component" value="Chromosome"/>
</dbReference>
<protein>
    <recommendedName>
        <fullName evidence="3">Regulatory protein RecX</fullName>
    </recommendedName>
</protein>
<reference evidence="1 2" key="1">
    <citation type="submission" date="2023-08" db="EMBL/GenBank/DDBJ databases">
        <title>Rhodoferax potami sp. nov. and Rhodoferax mekongensis sp. nov., isolated from the Mekong River in Thailand.</title>
        <authorList>
            <person name="Kitikhun S."/>
            <person name="Charoenyingcharoen P."/>
            <person name="Siriarchawattana P."/>
            <person name="Likhitrattanapisal S."/>
            <person name="Nilsakha T."/>
            <person name="Chanpet A."/>
            <person name="Rattanawaree P."/>
            <person name="Ingsriswang S."/>
        </authorList>
    </citation>
    <scope>NUCLEOTIDE SEQUENCE [LARGE SCALE GENOMIC DNA]</scope>
    <source>
        <strain evidence="1 2">TBRC 17307</strain>
    </source>
</reference>
<organism evidence="1 2">
    <name type="scientific">Rhodoferax mekongensis</name>
    <dbReference type="NCBI Taxonomy" id="3068341"/>
    <lineage>
        <taxon>Bacteria</taxon>
        <taxon>Pseudomonadati</taxon>
        <taxon>Pseudomonadota</taxon>
        <taxon>Betaproteobacteria</taxon>
        <taxon>Burkholderiales</taxon>
        <taxon>Comamonadaceae</taxon>
        <taxon>Rhodoferax</taxon>
    </lineage>
</organism>
<keyword evidence="2" id="KW-1185">Reference proteome</keyword>
<evidence type="ECO:0008006" key="3">
    <source>
        <dbReference type="Google" id="ProtNLM"/>
    </source>
</evidence>
<evidence type="ECO:0000313" key="1">
    <source>
        <dbReference type="EMBL" id="WNO03975.1"/>
    </source>
</evidence>
<evidence type="ECO:0000313" key="2">
    <source>
        <dbReference type="Proteomes" id="UP001302257"/>
    </source>
</evidence>
<name>A0ABZ0AWE7_9BURK</name>
<proteinExistence type="predicted"/>